<evidence type="ECO:0000313" key="3">
    <source>
        <dbReference type="Proteomes" id="UP000324222"/>
    </source>
</evidence>
<evidence type="ECO:0000313" key="2">
    <source>
        <dbReference type="EMBL" id="MPC98220.1"/>
    </source>
</evidence>
<organism evidence="2 3">
    <name type="scientific">Portunus trituberculatus</name>
    <name type="common">Swimming crab</name>
    <name type="synonym">Neptunus trituberculatus</name>
    <dbReference type="NCBI Taxonomy" id="210409"/>
    <lineage>
        <taxon>Eukaryota</taxon>
        <taxon>Metazoa</taxon>
        <taxon>Ecdysozoa</taxon>
        <taxon>Arthropoda</taxon>
        <taxon>Crustacea</taxon>
        <taxon>Multicrustacea</taxon>
        <taxon>Malacostraca</taxon>
        <taxon>Eumalacostraca</taxon>
        <taxon>Eucarida</taxon>
        <taxon>Decapoda</taxon>
        <taxon>Pleocyemata</taxon>
        <taxon>Brachyura</taxon>
        <taxon>Eubrachyura</taxon>
        <taxon>Portunoidea</taxon>
        <taxon>Portunidae</taxon>
        <taxon>Portuninae</taxon>
        <taxon>Portunus</taxon>
    </lineage>
</organism>
<gene>
    <name evidence="2" type="ORF">E2C01_093578</name>
</gene>
<comment type="caution">
    <text evidence="2">The sequence shown here is derived from an EMBL/GenBank/DDBJ whole genome shotgun (WGS) entry which is preliminary data.</text>
</comment>
<dbReference type="AlphaFoldDB" id="A0A5B7JN33"/>
<keyword evidence="3" id="KW-1185">Reference proteome</keyword>
<protein>
    <submittedName>
        <fullName evidence="2">Uncharacterized protein</fullName>
    </submittedName>
</protein>
<dbReference type="EMBL" id="VSRR010113106">
    <property type="protein sequence ID" value="MPC98220.1"/>
    <property type="molecule type" value="Genomic_DNA"/>
</dbReference>
<name>A0A5B7JN33_PORTR</name>
<proteinExistence type="predicted"/>
<reference evidence="2 3" key="1">
    <citation type="submission" date="2019-05" db="EMBL/GenBank/DDBJ databases">
        <title>Another draft genome of Portunus trituberculatus and its Hox gene families provides insights of decapod evolution.</title>
        <authorList>
            <person name="Jeong J.-H."/>
            <person name="Song I."/>
            <person name="Kim S."/>
            <person name="Choi T."/>
            <person name="Kim D."/>
            <person name="Ryu S."/>
            <person name="Kim W."/>
        </authorList>
    </citation>
    <scope>NUCLEOTIDE SEQUENCE [LARGE SCALE GENOMIC DNA]</scope>
    <source>
        <tissue evidence="2">Muscle</tissue>
    </source>
</reference>
<accession>A0A5B7JN33</accession>
<dbReference type="Proteomes" id="UP000324222">
    <property type="component" value="Unassembled WGS sequence"/>
</dbReference>
<sequence>MTEVAGHAATDDDAIRVLIGHGSWHCAGRDLAPRHATSSSGRRAEAERRPARRASVLPHAAATQRNYFELLNLESEIFESSSLEELSELQSVANKHQVIWDMKTIDCRYSVDSIGASPLQ</sequence>
<evidence type="ECO:0000256" key="1">
    <source>
        <dbReference type="SAM" id="MobiDB-lite"/>
    </source>
</evidence>
<feature type="region of interest" description="Disordered" evidence="1">
    <location>
        <begin position="29"/>
        <end position="58"/>
    </location>
</feature>